<protein>
    <submittedName>
        <fullName evidence="2">Uncharacterized protein</fullName>
    </submittedName>
</protein>
<evidence type="ECO:0000313" key="3">
    <source>
        <dbReference type="Proteomes" id="UP000651452"/>
    </source>
</evidence>
<dbReference type="OrthoDB" id="3800429at2759"/>
<evidence type="ECO:0000313" key="2">
    <source>
        <dbReference type="EMBL" id="KAF9690391.1"/>
    </source>
</evidence>
<reference evidence="2" key="1">
    <citation type="submission" date="2018-12" db="EMBL/GenBank/DDBJ databases">
        <authorList>
            <person name="Syme R.A."/>
            <person name="Farfan-Caceres L."/>
            <person name="Lichtenzveig J."/>
        </authorList>
    </citation>
    <scope>NUCLEOTIDE SEQUENCE</scope>
    <source>
        <strain evidence="2">Al4</strain>
    </source>
</reference>
<accession>A0A8H7ISX3</accession>
<comment type="caution">
    <text evidence="2">The sequence shown here is derived from an EMBL/GenBank/DDBJ whole genome shotgun (WGS) entry which is preliminary data.</text>
</comment>
<keyword evidence="3" id="KW-1185">Reference proteome</keyword>
<dbReference type="AlphaFoldDB" id="A0A8H7ISX3"/>
<dbReference type="Proteomes" id="UP000651452">
    <property type="component" value="Unassembled WGS sequence"/>
</dbReference>
<sequence>MNFNLDFKALAYAAWNLSDAEPVSPCPCSLVFRCDDAKLATLLLAVTLPTAHGTDDTFVLQYDADELVPYTVRLTNGNAHITPSQLDAVVPVKGKGKTRPDIKTLDLSIKHPCPLWCPAQITACSPKPGYESAFQQLAHVAKATRLHIVFDYKQLRKERHSMFKAFSKAVKGLVGYPVDALLIKQGLRKASWEVFAPTEPAGAPPAYEGSRVRKRPRQGSPSSPIQPSRCWTPKSPTESHTSEKTIPFSPDAAATAFERARLHHQTDVIHAAIEKQLPAHLDKVTALQAEAIDAAVARQLLAYFGEAQHTEAVDAAVGRQLDTALQARLPDAIEDVLISKDVCSSPASSFASLDSRGHRYPKLPALTRVGRTMLPHLRTHLTDQFKLYQQQQLLRFEKLVDTKYSEVETAAYDDRVEAQGEFETEMEEHKADISLLQKDSIDNLWREGDKVLEQGRALCLAFGEDINEQLFGLCDKIDRLNRYALRKMVVAEVSRQQRRKKGVPRGWGRNMLKGEQRLLGRRRRGAEDEWADIS</sequence>
<proteinExistence type="predicted"/>
<feature type="region of interest" description="Disordered" evidence="1">
    <location>
        <begin position="201"/>
        <end position="246"/>
    </location>
</feature>
<gene>
    <name evidence="2" type="ORF">EKO04_011606</name>
</gene>
<name>A0A8H7ISX3_9PLEO</name>
<dbReference type="EMBL" id="RZGK01000024">
    <property type="protein sequence ID" value="KAF9690391.1"/>
    <property type="molecule type" value="Genomic_DNA"/>
</dbReference>
<reference evidence="2" key="2">
    <citation type="submission" date="2020-09" db="EMBL/GenBank/DDBJ databases">
        <title>Reference genome assembly for Australian Ascochyta lentis isolate Al4.</title>
        <authorList>
            <person name="Lee R.C."/>
            <person name="Farfan-Caceres L.M."/>
            <person name="Debler J.W."/>
            <person name="Williams A.H."/>
            <person name="Henares B.M."/>
        </authorList>
    </citation>
    <scope>NUCLEOTIDE SEQUENCE</scope>
    <source>
        <strain evidence="2">Al4</strain>
    </source>
</reference>
<organism evidence="2 3">
    <name type="scientific">Ascochyta lentis</name>
    <dbReference type="NCBI Taxonomy" id="205686"/>
    <lineage>
        <taxon>Eukaryota</taxon>
        <taxon>Fungi</taxon>
        <taxon>Dikarya</taxon>
        <taxon>Ascomycota</taxon>
        <taxon>Pezizomycotina</taxon>
        <taxon>Dothideomycetes</taxon>
        <taxon>Pleosporomycetidae</taxon>
        <taxon>Pleosporales</taxon>
        <taxon>Pleosporineae</taxon>
        <taxon>Didymellaceae</taxon>
        <taxon>Ascochyta</taxon>
    </lineage>
</organism>
<evidence type="ECO:0000256" key="1">
    <source>
        <dbReference type="SAM" id="MobiDB-lite"/>
    </source>
</evidence>